<accession>A0A4Y2DF74</accession>
<dbReference type="GO" id="GO:0005975">
    <property type="term" value="P:carbohydrate metabolic process"/>
    <property type="evidence" value="ECO:0007669"/>
    <property type="project" value="InterPro"/>
</dbReference>
<feature type="domain" description="Glycosyl hydrolase family 31 C-terminal" evidence="7">
    <location>
        <begin position="584"/>
        <end position="666"/>
    </location>
</feature>
<feature type="chain" id="PRO_5021296463" evidence="5">
    <location>
        <begin position="20"/>
        <end position="668"/>
    </location>
</feature>
<evidence type="ECO:0000256" key="5">
    <source>
        <dbReference type="SAM" id="SignalP"/>
    </source>
</evidence>
<evidence type="ECO:0000313" key="8">
    <source>
        <dbReference type="EMBL" id="GBM14686.1"/>
    </source>
</evidence>
<dbReference type="InterPro" id="IPR000322">
    <property type="entry name" value="Glyco_hydro_31_TIM"/>
</dbReference>
<comment type="caution">
    <text evidence="8">The sequence shown here is derived from an EMBL/GenBank/DDBJ whole genome shotgun (WGS) entry which is preliminary data.</text>
</comment>
<organism evidence="8 9">
    <name type="scientific">Araneus ventricosus</name>
    <name type="common">Orbweaver spider</name>
    <name type="synonym">Epeira ventricosa</name>
    <dbReference type="NCBI Taxonomy" id="182803"/>
    <lineage>
        <taxon>Eukaryota</taxon>
        <taxon>Metazoa</taxon>
        <taxon>Ecdysozoa</taxon>
        <taxon>Arthropoda</taxon>
        <taxon>Chelicerata</taxon>
        <taxon>Arachnida</taxon>
        <taxon>Araneae</taxon>
        <taxon>Araneomorphae</taxon>
        <taxon>Entelegynae</taxon>
        <taxon>Araneoidea</taxon>
        <taxon>Araneidae</taxon>
        <taxon>Araneus</taxon>
    </lineage>
</organism>
<dbReference type="GO" id="GO:0004553">
    <property type="term" value="F:hydrolase activity, hydrolyzing O-glycosyl compounds"/>
    <property type="evidence" value="ECO:0007669"/>
    <property type="project" value="InterPro"/>
</dbReference>
<dbReference type="Proteomes" id="UP000499080">
    <property type="component" value="Unassembled WGS sequence"/>
</dbReference>
<dbReference type="AlphaFoldDB" id="A0A4Y2DF74"/>
<reference evidence="8 9" key="1">
    <citation type="journal article" date="2019" name="Sci. Rep.">
        <title>Orb-weaving spider Araneus ventricosus genome elucidates the spidroin gene catalogue.</title>
        <authorList>
            <person name="Kono N."/>
            <person name="Nakamura H."/>
            <person name="Ohtoshi R."/>
            <person name="Moran D.A.P."/>
            <person name="Shinohara A."/>
            <person name="Yoshida Y."/>
            <person name="Fujiwara M."/>
            <person name="Mori M."/>
            <person name="Tomita M."/>
            <person name="Arakawa K."/>
        </authorList>
    </citation>
    <scope>NUCLEOTIDE SEQUENCE [LARGE SCALE GENOMIC DNA]</scope>
</reference>
<keyword evidence="5" id="KW-0732">Signal</keyword>
<evidence type="ECO:0000259" key="6">
    <source>
        <dbReference type="Pfam" id="PF01055"/>
    </source>
</evidence>
<dbReference type="InterPro" id="IPR017853">
    <property type="entry name" value="GH"/>
</dbReference>
<dbReference type="Gene3D" id="2.60.40.1180">
    <property type="entry name" value="Golgi alpha-mannosidase II"/>
    <property type="match status" value="1"/>
</dbReference>
<keyword evidence="2 4" id="KW-0378">Hydrolase</keyword>
<protein>
    <submittedName>
        <fullName evidence="8">Myogenesis-regulating glycosidase</fullName>
    </submittedName>
</protein>
<evidence type="ECO:0000256" key="1">
    <source>
        <dbReference type="ARBA" id="ARBA00007806"/>
    </source>
</evidence>
<feature type="domain" description="Glycoside hydrolase family 31 TIM barrel" evidence="6">
    <location>
        <begin position="274"/>
        <end position="566"/>
    </location>
</feature>
<evidence type="ECO:0000256" key="3">
    <source>
        <dbReference type="ARBA" id="ARBA00023295"/>
    </source>
</evidence>
<name>A0A4Y2DF74_ARAVE</name>
<evidence type="ECO:0000256" key="2">
    <source>
        <dbReference type="ARBA" id="ARBA00022801"/>
    </source>
</evidence>
<dbReference type="PANTHER" id="PTHR43053:SF4">
    <property type="entry name" value="MYOGENESIS-REGULATING GLYCOSIDASE"/>
    <property type="match status" value="1"/>
</dbReference>
<sequence length="668" mass="76952">MFWLNLALWIWLIPKHGTAQSVHDSQDDPNAFGVPTLLLGSLHLTLTTKLLLDIQSPTAALKGYLGWLPLNSNMSYTSCTGDDSTPESICLKYGKDMKLMVTQDNEGNCEEDSMTCHAVECHKIHWTNHIGGSMDCFILGEDDWYGGSEMIHQRWPIQDEIRSWYPAATGDPLHHSTGNVVENLWLSSSGFSIYVQHDVPLFVSFNESGSGKMCFTTSSKKHPYEMEVEDRQDLTYHICSAPSVKTAYLYSLYRWIETPEDVPEETMFQYPVWSTWARYKRHINQSVVMAFASEIQSMEFPVSQLEIDDKWESCYGDLDFNLEKFPDPKDMVKELRLERFPVTLWVHPFCNVECSCYNIGKENDLWVKDVKGEVLEVKWWNGDAAAVLDTTNKEAVEWFVERLKILQSKYGIASFKFDAGEVLWMSENFVLHDPEANQQPNLFSKSYAEIASRFGRRVEVRVGFGSQNLPVFVRMFDKFSRWDYENGLKTLIPNALQLSLMGYFFILPDMIGGNNYGSLNGTLPDRELYIRWIQATVFLPVIQFSIVPWDYDEEVVNIAKKMVDLHEKYANHILKVAMDSTSSGKPIIRPLWWIAPDDTDALKTDSQFLVGDEIMVAPVLVKGKKKRNIYLPEGQWRDVQRGKMHEGPQWLFNYEAPLNFLPFFMRIS</sequence>
<dbReference type="InterPro" id="IPR048395">
    <property type="entry name" value="Glyco_hydro_31_C"/>
</dbReference>
<keyword evidence="3 4" id="KW-0326">Glycosidase</keyword>
<dbReference type="Pfam" id="PF01055">
    <property type="entry name" value="Glyco_hydro_31_2nd"/>
    <property type="match status" value="1"/>
</dbReference>
<comment type="similarity">
    <text evidence="1 4">Belongs to the glycosyl hydrolase 31 family.</text>
</comment>
<dbReference type="Pfam" id="PF21365">
    <property type="entry name" value="Glyco_hydro_31_3rd"/>
    <property type="match status" value="1"/>
</dbReference>
<keyword evidence="9" id="KW-1185">Reference proteome</keyword>
<proteinExistence type="inferred from homology"/>
<dbReference type="InterPro" id="IPR050985">
    <property type="entry name" value="Alpha-glycosidase_related"/>
</dbReference>
<evidence type="ECO:0000256" key="4">
    <source>
        <dbReference type="RuleBase" id="RU361185"/>
    </source>
</evidence>
<dbReference type="Gene3D" id="3.20.20.80">
    <property type="entry name" value="Glycosidases"/>
    <property type="match status" value="1"/>
</dbReference>
<dbReference type="EMBL" id="BGPR01000346">
    <property type="protein sequence ID" value="GBM14686.1"/>
    <property type="molecule type" value="Genomic_DNA"/>
</dbReference>
<dbReference type="CDD" id="cd06592">
    <property type="entry name" value="GH31_NET37"/>
    <property type="match status" value="1"/>
</dbReference>
<dbReference type="PANTHER" id="PTHR43053">
    <property type="entry name" value="GLYCOSIDASE FAMILY 31"/>
    <property type="match status" value="1"/>
</dbReference>
<dbReference type="InterPro" id="IPR013780">
    <property type="entry name" value="Glyco_hydro_b"/>
</dbReference>
<gene>
    <name evidence="8" type="primary">Myorg</name>
    <name evidence="8" type="ORF">AVEN_97194_1</name>
</gene>
<feature type="signal peptide" evidence="5">
    <location>
        <begin position="1"/>
        <end position="19"/>
    </location>
</feature>
<evidence type="ECO:0000259" key="7">
    <source>
        <dbReference type="Pfam" id="PF21365"/>
    </source>
</evidence>
<dbReference type="OrthoDB" id="10070917at2759"/>
<evidence type="ECO:0000313" key="9">
    <source>
        <dbReference type="Proteomes" id="UP000499080"/>
    </source>
</evidence>
<dbReference type="SUPFAM" id="SSF51445">
    <property type="entry name" value="(Trans)glycosidases"/>
    <property type="match status" value="1"/>
</dbReference>
<dbReference type="SUPFAM" id="SSF51011">
    <property type="entry name" value="Glycosyl hydrolase domain"/>
    <property type="match status" value="1"/>
</dbReference>